<comment type="caution">
    <text evidence="1">The sequence shown here is derived from an EMBL/GenBank/DDBJ whole genome shotgun (WGS) entry which is preliminary data.</text>
</comment>
<accession>A0A5S4ZY25</accession>
<proteinExistence type="predicted"/>
<dbReference type="Proteomes" id="UP000323166">
    <property type="component" value="Unassembled WGS sequence"/>
</dbReference>
<name>A0A5S4ZY25_9FIRM</name>
<dbReference type="InterPro" id="IPR052767">
    <property type="entry name" value="Bact_com_dev_regulator"/>
</dbReference>
<evidence type="ECO:0000313" key="1">
    <source>
        <dbReference type="EMBL" id="TYO97808.1"/>
    </source>
</evidence>
<keyword evidence="2" id="KW-1185">Reference proteome</keyword>
<dbReference type="AlphaFoldDB" id="A0A5S4ZY25"/>
<dbReference type="PANTHER" id="PTHR38448">
    <property type="entry name" value="REGULATORY PROTEIN YLBF-RELATED"/>
    <property type="match status" value="1"/>
</dbReference>
<dbReference type="SUPFAM" id="SSF158622">
    <property type="entry name" value="YheA/YmcA-like"/>
    <property type="match status" value="1"/>
</dbReference>
<protein>
    <submittedName>
        <fullName evidence="1">Cell fate (Sporulation/competence/biofilm development) regulator YlbF (YheA/YmcA/DUF963 family)</fullName>
    </submittedName>
</protein>
<organism evidence="1 2">
    <name type="scientific">Desulfallas thermosapovorans DSM 6562</name>
    <dbReference type="NCBI Taxonomy" id="1121431"/>
    <lineage>
        <taxon>Bacteria</taxon>
        <taxon>Bacillati</taxon>
        <taxon>Bacillota</taxon>
        <taxon>Clostridia</taxon>
        <taxon>Eubacteriales</taxon>
        <taxon>Desulfallaceae</taxon>
        <taxon>Desulfallas</taxon>
    </lineage>
</organism>
<dbReference type="InterPro" id="IPR023378">
    <property type="entry name" value="YheA/YmcA-like_dom_sf"/>
</dbReference>
<dbReference type="Pfam" id="PF06133">
    <property type="entry name" value="Com_YlbF"/>
    <property type="match status" value="1"/>
</dbReference>
<reference evidence="1 2" key="1">
    <citation type="submission" date="2019-07" db="EMBL/GenBank/DDBJ databases">
        <title>Genomic Encyclopedia of Type Strains, Phase I: the one thousand microbial genomes (KMG-I) project.</title>
        <authorList>
            <person name="Kyrpides N."/>
        </authorList>
    </citation>
    <scope>NUCLEOTIDE SEQUENCE [LARGE SCALE GENOMIC DNA]</scope>
    <source>
        <strain evidence="1 2">DSM 6562</strain>
    </source>
</reference>
<gene>
    <name evidence="1" type="ORF">LX24_00091</name>
</gene>
<evidence type="ECO:0000313" key="2">
    <source>
        <dbReference type="Proteomes" id="UP000323166"/>
    </source>
</evidence>
<dbReference type="EMBL" id="VNHM01000001">
    <property type="protein sequence ID" value="TYO97808.1"/>
    <property type="molecule type" value="Genomic_DNA"/>
</dbReference>
<dbReference type="Gene3D" id="1.20.1500.10">
    <property type="entry name" value="YheA/YmcA-like"/>
    <property type="match status" value="1"/>
</dbReference>
<dbReference type="PANTHER" id="PTHR38448:SF1">
    <property type="entry name" value="YLBF FAMILY REGULATOR"/>
    <property type="match status" value="1"/>
</dbReference>
<dbReference type="InterPro" id="IPR010368">
    <property type="entry name" value="Com_YlbF"/>
</dbReference>
<dbReference type="RefSeq" id="WP_166510172.1">
    <property type="nucleotide sequence ID" value="NZ_VNHM01000001.1"/>
</dbReference>
<sequence>MSILEKAYELGQEIAASEELNNMKNAELTMMQDQEAQSIIQEFNAKQRQYMEMQRQGQQLTETQKKEVADLEKRMLDNPLIYSFFQAQQNFEKVLEEINNIISKAITGEQSSCSDECCSSCSGCGH</sequence>